<keyword evidence="3" id="KW-1185">Reference proteome</keyword>
<feature type="compositionally biased region" description="Gly residues" evidence="1">
    <location>
        <begin position="48"/>
        <end position="57"/>
    </location>
</feature>
<accession>A0A2V0NJJ1</accession>
<organism evidence="2 3">
    <name type="scientific">Raphidocelis subcapitata</name>
    <dbReference type="NCBI Taxonomy" id="307507"/>
    <lineage>
        <taxon>Eukaryota</taxon>
        <taxon>Viridiplantae</taxon>
        <taxon>Chlorophyta</taxon>
        <taxon>core chlorophytes</taxon>
        <taxon>Chlorophyceae</taxon>
        <taxon>CS clade</taxon>
        <taxon>Sphaeropleales</taxon>
        <taxon>Selenastraceae</taxon>
        <taxon>Raphidocelis</taxon>
    </lineage>
</organism>
<evidence type="ECO:0000313" key="3">
    <source>
        <dbReference type="Proteomes" id="UP000247498"/>
    </source>
</evidence>
<name>A0A2V0NJJ1_9CHLO</name>
<proteinExistence type="predicted"/>
<dbReference type="AlphaFoldDB" id="A0A2V0NJJ1"/>
<feature type="region of interest" description="Disordered" evidence="1">
    <location>
        <begin position="298"/>
        <end position="331"/>
    </location>
</feature>
<dbReference type="EMBL" id="BDRX01000001">
    <property type="protein sequence ID" value="GBF87384.1"/>
    <property type="molecule type" value="Genomic_DNA"/>
</dbReference>
<feature type="compositionally biased region" description="Acidic residues" evidence="1">
    <location>
        <begin position="1"/>
        <end position="10"/>
    </location>
</feature>
<dbReference type="Proteomes" id="UP000247498">
    <property type="component" value="Unassembled WGS sequence"/>
</dbReference>
<sequence length="746" mass="75575">MAWPEAEGDGQLERRPTEELANEHGGKQDWAGRGAGSGAAVAEASFRAGGGGGGALWGDGDADNFWDGPEDLRGSDAAESDMSRFIWSQDDDNGGGAGGAGGGDGSGGAPRRRAGDEAFCALLETVANFEGVFGAGWRPHKEFLLDGRAAFGADGRQRCLVYEVAPPAGGPPAVGAVVVKTYRLQRLRDEPELARAVLNEVDVHSLYKHESIAPLLAAFCTGSHLHLAYEHGGAPLSEAAARAHRLASAGRRKAARAARTDAAFAGHAAAAADGTAAALRGRAEGLAAETARAARGAARASEAAGRAERERSLHEAAASLPGGGGDGGGRRASALMRLARERRAEAAGQKKAARGAARDAAFARAAAGRARRRAARAARAARRAVAGAAFAAGCGPHPDDFGARFGEDPSQPVWLLAQAVLRQAGLAHSGVSPSNVVVFDNGPGSMPTVRLIGLSSCAPATDDDDDEAETEASEAARARGRAADCRALAAVLASVGLNGAARRRRWRALAGAAGPHPWRADPGWPRLPLALRDAIEGLAGAGPAAGARGGGGSIAGALASEFARADRRAGRWHPWRPVGPPGSLQPERLWGGDAGDAAVARWFYAAFPGAPAVWVSATDFGWLREAARRDARVAGWCASIQRGEELVPAAAAPAPEAAARAAAAAARVAAFPGLGPAACAAAAGAAAGAAGDESATGAPAARGLLWWGARRCRKLGGRLLRLWSPGAAARGRGAPSGRGGRGGPSV</sequence>
<gene>
    <name evidence="2" type="ORF">Rsub_00095</name>
</gene>
<reference evidence="2 3" key="1">
    <citation type="journal article" date="2018" name="Sci. Rep.">
        <title>Raphidocelis subcapitata (=Pseudokirchneriella subcapitata) provides an insight into genome evolution and environmental adaptations in the Sphaeropleales.</title>
        <authorList>
            <person name="Suzuki S."/>
            <person name="Yamaguchi H."/>
            <person name="Nakajima N."/>
            <person name="Kawachi M."/>
        </authorList>
    </citation>
    <scope>NUCLEOTIDE SEQUENCE [LARGE SCALE GENOMIC DNA]</scope>
    <source>
        <strain evidence="2 3">NIES-35</strain>
    </source>
</reference>
<feature type="compositionally biased region" description="Gly residues" evidence="1">
    <location>
        <begin position="94"/>
        <end position="108"/>
    </location>
</feature>
<dbReference type="InParanoid" id="A0A2V0NJJ1"/>
<evidence type="ECO:0000256" key="1">
    <source>
        <dbReference type="SAM" id="MobiDB-lite"/>
    </source>
</evidence>
<feature type="compositionally biased region" description="Basic and acidic residues" evidence="1">
    <location>
        <begin position="305"/>
        <end position="314"/>
    </location>
</feature>
<feature type="compositionally biased region" description="Basic and acidic residues" evidence="1">
    <location>
        <begin position="11"/>
        <end position="27"/>
    </location>
</feature>
<evidence type="ECO:0008006" key="4">
    <source>
        <dbReference type="Google" id="ProtNLM"/>
    </source>
</evidence>
<protein>
    <recommendedName>
        <fullName evidence="4">Protein kinase domain-containing protein</fullName>
    </recommendedName>
</protein>
<evidence type="ECO:0000313" key="2">
    <source>
        <dbReference type="EMBL" id="GBF87384.1"/>
    </source>
</evidence>
<feature type="region of interest" description="Disordered" evidence="1">
    <location>
        <begin position="727"/>
        <end position="746"/>
    </location>
</feature>
<comment type="caution">
    <text evidence="2">The sequence shown here is derived from an EMBL/GenBank/DDBJ whole genome shotgun (WGS) entry which is preliminary data.</text>
</comment>
<feature type="compositionally biased region" description="Gly residues" evidence="1">
    <location>
        <begin position="734"/>
        <end position="746"/>
    </location>
</feature>
<feature type="region of interest" description="Disordered" evidence="1">
    <location>
        <begin position="1"/>
        <end position="111"/>
    </location>
</feature>